<gene>
    <name evidence="2" type="ORF">FHS12_000448</name>
</gene>
<protein>
    <submittedName>
        <fullName evidence="2">Uncharacterized protein</fullName>
    </submittedName>
</protein>
<comment type="caution">
    <text evidence="2">The sequence shown here is derived from an EMBL/GenBank/DDBJ whole genome shotgun (WGS) entry which is preliminary data.</text>
</comment>
<evidence type="ECO:0000313" key="2">
    <source>
        <dbReference type="EMBL" id="MBB3087525.1"/>
    </source>
</evidence>
<sequence length="91" mass="9827">MGQSASAPIERDALTHGESIPSTTHPISVSPEPEGWWRADEISDARTSAKRWWPACRQLRSNVRAARAADPDRAGPTPPDASGRGWCHSGP</sequence>
<dbReference type="EMBL" id="JACHXG010000001">
    <property type="protein sequence ID" value="MBB3087525.1"/>
    <property type="molecule type" value="Genomic_DNA"/>
</dbReference>
<organism evidence="2 3">
    <name type="scientific">Nocardioides albus</name>
    <dbReference type="NCBI Taxonomy" id="1841"/>
    <lineage>
        <taxon>Bacteria</taxon>
        <taxon>Bacillati</taxon>
        <taxon>Actinomycetota</taxon>
        <taxon>Actinomycetes</taxon>
        <taxon>Propionibacteriales</taxon>
        <taxon>Nocardioidaceae</taxon>
        <taxon>Nocardioides</taxon>
    </lineage>
</organism>
<proteinExistence type="predicted"/>
<feature type="region of interest" description="Disordered" evidence="1">
    <location>
        <begin position="63"/>
        <end position="91"/>
    </location>
</feature>
<reference evidence="2 3" key="1">
    <citation type="submission" date="2020-08" db="EMBL/GenBank/DDBJ databases">
        <title>Genomic Encyclopedia of Type Strains, Phase III (KMG-III): the genomes of soil and plant-associated and newly described type strains.</title>
        <authorList>
            <person name="Whitman W."/>
        </authorList>
    </citation>
    <scope>NUCLEOTIDE SEQUENCE [LARGE SCALE GENOMIC DNA]</scope>
    <source>
        <strain evidence="2 3">CECT 3302</strain>
    </source>
</reference>
<feature type="region of interest" description="Disordered" evidence="1">
    <location>
        <begin position="1"/>
        <end position="35"/>
    </location>
</feature>
<dbReference type="Proteomes" id="UP000577707">
    <property type="component" value="Unassembled WGS sequence"/>
</dbReference>
<evidence type="ECO:0000313" key="3">
    <source>
        <dbReference type="Proteomes" id="UP000577707"/>
    </source>
</evidence>
<name>A0A7W5A0Z6_9ACTN</name>
<evidence type="ECO:0000256" key="1">
    <source>
        <dbReference type="SAM" id="MobiDB-lite"/>
    </source>
</evidence>
<keyword evidence="3" id="KW-1185">Reference proteome</keyword>
<dbReference type="AlphaFoldDB" id="A0A7W5A0Z6"/>
<accession>A0A7W5A0Z6</accession>